<protein>
    <submittedName>
        <fullName evidence="2">Hopanoid biosynthesis protein HpnM</fullName>
    </submittedName>
</protein>
<dbReference type="PANTHER" id="PTHR36573">
    <property type="entry name" value="INTERMEMBRANE PHOSPHOLIPID TRANSPORT SYSTEM BINDING PROTEIN MLAC"/>
    <property type="match status" value="1"/>
</dbReference>
<proteinExistence type="predicted"/>
<comment type="caution">
    <text evidence="2">The sequence shown here is derived from an EMBL/GenBank/DDBJ whole genome shotgun (WGS) entry which is preliminary data.</text>
</comment>
<feature type="signal peptide" evidence="1">
    <location>
        <begin position="1"/>
        <end position="29"/>
    </location>
</feature>
<gene>
    <name evidence="2" type="ORF">C4900_10995</name>
</gene>
<dbReference type="OrthoDB" id="9787053at2"/>
<keyword evidence="1" id="KW-0732">Signal</keyword>
<feature type="chain" id="PRO_5016952153" evidence="1">
    <location>
        <begin position="30"/>
        <end position="212"/>
    </location>
</feature>
<sequence length="212" mass="23151">MTRQEIGWRMAGVWVAVAWLTTVSAPAYAAQTGPAVAVVRHFQNTLIAVMKVGKSLGFKGRYGQLMPAVHKSHDVAYIAQLTLGPYWGRLTPAEQQAFVRAFTKLTVATYAAQFRRYSGQAFRRVTSQEVAQGDVLVETELTTHGRKDATIDYLVAPTGGHWEIVNIVANGVSDLALKRAQYTAIIRKKGFPALLATLRDKVAQLSHGAVKG</sequence>
<organism evidence="2 3">
    <name type="scientific">Acidiferrobacter thiooxydans</name>
    <dbReference type="NCBI Taxonomy" id="163359"/>
    <lineage>
        <taxon>Bacteria</taxon>
        <taxon>Pseudomonadati</taxon>
        <taxon>Pseudomonadota</taxon>
        <taxon>Gammaproteobacteria</taxon>
        <taxon>Acidiferrobacterales</taxon>
        <taxon>Acidiferrobacteraceae</taxon>
        <taxon>Acidiferrobacter</taxon>
    </lineage>
</organism>
<dbReference type="EMBL" id="PSYR01000002">
    <property type="protein sequence ID" value="RCN56354.1"/>
    <property type="molecule type" value="Genomic_DNA"/>
</dbReference>
<dbReference type="InterPro" id="IPR008869">
    <property type="entry name" value="MlaC/ttg2D"/>
</dbReference>
<evidence type="ECO:0000313" key="3">
    <source>
        <dbReference type="Proteomes" id="UP000253250"/>
    </source>
</evidence>
<name>A0A368HD41_9GAMM</name>
<evidence type="ECO:0000313" key="2">
    <source>
        <dbReference type="EMBL" id="RCN56354.1"/>
    </source>
</evidence>
<dbReference type="RefSeq" id="WP_147267184.1">
    <property type="nucleotide sequence ID" value="NZ_PSYR01000002.1"/>
</dbReference>
<dbReference type="Gene3D" id="3.10.450.710">
    <property type="entry name" value="Tgt2/MlaC"/>
    <property type="match status" value="1"/>
</dbReference>
<dbReference type="Pfam" id="PF05494">
    <property type="entry name" value="MlaC"/>
    <property type="match status" value="1"/>
</dbReference>
<reference evidence="2 3" key="1">
    <citation type="submission" date="2018-02" db="EMBL/GenBank/DDBJ databases">
        <title>Insights into the biology of acidophilic members of the Acidiferrobacteraceae family derived from comparative genomic analyses.</title>
        <authorList>
            <person name="Issotta F."/>
            <person name="Thyssen C."/>
            <person name="Mena C."/>
            <person name="Moya A."/>
            <person name="Bellenberg S."/>
            <person name="Sproer C."/>
            <person name="Covarrubias P.C."/>
            <person name="Sand W."/>
            <person name="Quatrini R."/>
            <person name="Vera M."/>
        </authorList>
    </citation>
    <scope>NUCLEOTIDE SEQUENCE [LARGE SCALE GENOMIC DNA]</scope>
    <source>
        <strain evidence="3">m-1</strain>
    </source>
</reference>
<dbReference type="PANTHER" id="PTHR36573:SF1">
    <property type="entry name" value="INTERMEMBRANE PHOSPHOLIPID TRANSPORT SYSTEM BINDING PROTEIN MLAC"/>
    <property type="match status" value="1"/>
</dbReference>
<keyword evidence="3" id="KW-1185">Reference proteome</keyword>
<accession>A0A368HD41</accession>
<evidence type="ECO:0000256" key="1">
    <source>
        <dbReference type="SAM" id="SignalP"/>
    </source>
</evidence>
<dbReference type="Proteomes" id="UP000253250">
    <property type="component" value="Unassembled WGS sequence"/>
</dbReference>
<dbReference type="NCBIfam" id="TIGR03481">
    <property type="entry name" value="HpnM"/>
    <property type="match status" value="1"/>
</dbReference>
<dbReference type="InterPro" id="IPR042245">
    <property type="entry name" value="Tgt2/MlaC_sf"/>
</dbReference>
<dbReference type="PIRSF" id="PIRSF004649">
    <property type="entry name" value="MlaC"/>
    <property type="match status" value="1"/>
</dbReference>
<dbReference type="AlphaFoldDB" id="A0A368HD41"/>
<dbReference type="InterPro" id="IPR017842">
    <property type="entry name" value="Hopanoid_biosyn-assoc_HpnM"/>
</dbReference>